<dbReference type="InterPro" id="IPR052552">
    <property type="entry name" value="YeaO-like"/>
</dbReference>
<organism evidence="1 2">
    <name type="scientific">Mumia zhuanghuii</name>
    <dbReference type="NCBI Taxonomy" id="2585211"/>
    <lineage>
        <taxon>Bacteria</taxon>
        <taxon>Bacillati</taxon>
        <taxon>Actinomycetota</taxon>
        <taxon>Actinomycetes</taxon>
        <taxon>Propionibacteriales</taxon>
        <taxon>Nocardioidaceae</taxon>
        <taxon>Mumia</taxon>
    </lineage>
</organism>
<name>A0A5Q6S3D1_9ACTN</name>
<dbReference type="RefSeq" id="WP_149768069.1">
    <property type="nucleotide sequence ID" value="NZ_VDFQ02000001.1"/>
</dbReference>
<evidence type="ECO:0000313" key="1">
    <source>
        <dbReference type="EMBL" id="KAA1424897.1"/>
    </source>
</evidence>
<reference evidence="1 2" key="1">
    <citation type="submission" date="2019-09" db="EMBL/GenBank/DDBJ databases">
        <title>Mumia zhuanghuii sp. nov. isolated from the intestinal contents of plateau pika (Ochotona curzoniae) in the Qinghai-Tibet plateau of China.</title>
        <authorList>
            <person name="Tian Z."/>
        </authorList>
    </citation>
    <scope>NUCLEOTIDE SEQUENCE [LARGE SCALE GENOMIC DNA]</scope>
    <source>
        <strain evidence="2">350</strain>
    </source>
</reference>
<dbReference type="OrthoDB" id="9790745at2"/>
<gene>
    <name evidence="1" type="ORF">FE697_003035</name>
</gene>
<dbReference type="PANTHER" id="PTHR36849:SF1">
    <property type="entry name" value="CYTOPLASMIC PROTEIN"/>
    <property type="match status" value="1"/>
</dbReference>
<dbReference type="Proteomes" id="UP000307768">
    <property type="component" value="Unassembled WGS sequence"/>
</dbReference>
<protein>
    <submittedName>
        <fullName evidence="1">DUF488 family protein</fullName>
    </submittedName>
</protein>
<proteinExistence type="predicted"/>
<dbReference type="Pfam" id="PF22752">
    <property type="entry name" value="DUF488-N3i"/>
    <property type="match status" value="1"/>
</dbReference>
<sequence>MGPIRVQGRRVYDPPADDDGMRVLVDRLWPRGVRKEALALAAWDKDVAPSSDLRHALHHGGLPYEEFVRRYRAELDAPAGRKAVDALRGQADGAVLTLLTATRPIERSAVPVLAQVLTQGTQGHP</sequence>
<dbReference type="PANTHER" id="PTHR36849">
    <property type="entry name" value="CYTOPLASMIC PROTEIN-RELATED"/>
    <property type="match status" value="1"/>
</dbReference>
<dbReference type="EMBL" id="VDFQ02000001">
    <property type="protein sequence ID" value="KAA1424897.1"/>
    <property type="molecule type" value="Genomic_DNA"/>
</dbReference>
<evidence type="ECO:0000313" key="2">
    <source>
        <dbReference type="Proteomes" id="UP000307768"/>
    </source>
</evidence>
<dbReference type="AlphaFoldDB" id="A0A5Q6S3D1"/>
<comment type="caution">
    <text evidence="1">The sequence shown here is derived from an EMBL/GenBank/DDBJ whole genome shotgun (WGS) entry which is preliminary data.</text>
</comment>
<accession>A0A5Q6S3D1</accession>